<gene>
    <name evidence="3" type="ORF">DCS_05737</name>
</gene>
<evidence type="ECO:0000256" key="1">
    <source>
        <dbReference type="SAM" id="MobiDB-lite"/>
    </source>
</evidence>
<dbReference type="GeneID" id="63718380"/>
<feature type="region of interest" description="Disordered" evidence="1">
    <location>
        <begin position="153"/>
        <end position="172"/>
    </location>
</feature>
<feature type="compositionally biased region" description="Polar residues" evidence="1">
    <location>
        <begin position="94"/>
        <end position="105"/>
    </location>
</feature>
<sequence>MPSTLAGAGNWSASAAFASNGNGASAAFGFGGAGDGSVTSKKERRKKRNEPKVGGNSGNSGNGDNGEDNRRRKGDKHGLQGPNSMKRRADGHGSIQNSDPAQSNDAYEVDDLPDSLVFGGSYNLSSSTTASFHDQSRASDEYAEKIHNQLSADGIHPPAWPPNPGAPSSKQAMARFRETYEAYRSKARASLTRAGLIDDPNKRKRLSEAIPFKGICDEKCPQYEMIQRITEADVPSAERDKNGEDARLEYMVKKLARSAAGQEAPLPMDVRSTRALGVSLNYLFRHVLRDESNLRKVHGFVWDRTRAIRRDFAFFSSMLKAETITQVYVLENIARFHVASLHLLPRQKQAGESIEDVFSEHQELEQLGKTLLSLRDVYDDCNEQNIQCDNEAEFRAYYLLFHGRDPAIVETLQLQWNDRLWEESEEVRIALTLVEVLHNSQDFIGSSKHREDGPLLAAASAYSSFFDIVHSVAVSYTMACFAECHFPHIRRAILQSIKRAMWKPKPPMQDITAEILNGFLRYDTVDEAIEFAEKHGFEFSRSGSPSQWTIILKDRLPVPFVKIDHQFSQELVEKKRGNWPLHEVLHRTVFERVGSSEYAPARQDESSLFVASDDESTQQMQQQKNAAVGPGLETVAKSAFGDAAGSHQKPRTMAPFVLESASDPESDADLPKVPTRPETVTNNAVWGAPRFGQSGMPSDGAQAKQNPFGTIIKLPDMQQGLKQDGTAPIKPNPFATGSESKATVSASAGSQNPFATFAAQKLGGLFSSDTNQGSLAPTKPNPFAPSSANSVSSLFGNKTTHQASVDSNPFSGFGTLGNSGRTASDKIMPSILAQSSQKSPTTPFPASLGKPVLAGDGSSPSAITTTANSILPAPMKHAPITSLFSSSTFSASPSTAPSIPAFSTAHLPSAAGGVTLNSGPQVPTEVIKASRQASLTNLGAQSSPPFIPALPSTSAPQRVDKQDNIPSVLSEAAPALTSGILGNANVAHSSLPQGAADQSLLSQPATTPASAGNASEKKGISISSGSGLFITKPEDSTLSVPPQPLPLGEKVKTSSPRRDLLGDFNRWFVMGDEGLLSEFLIESVTTITRDAFEQYEVEVEEKTRLEEIAKTNAEVEKFRVYNLSLKFFYRWKRNAREKRLRQVRRQGRDEMRAFYAARSAAESKARKETQEAEKDCKVGTGSSASVRSEFLSMIRSKKKAKDDAAESLLASGILSGLNGEREAVQAIVDGDFLPSGNARPASSVVLGLGRTRGSTQAAINGDEAEVRRLSPIRAIRERFRGVPGGSALAPGKRKRYLDDDGIAKSGSVEGDPNKRVISDSSTSRLAGNIETSPTNKRKRSIDEEERVTMDEGISHKRILSDAAKVRLELKALQAELEEGAEWYRSQTGRFRSESEGRGASLFDESM</sequence>
<dbReference type="InterPro" id="IPR045107">
    <property type="entry name" value="SAC3/GANP/THP3"/>
</dbReference>
<protein>
    <recommendedName>
        <fullName evidence="2">SAC3/GANP/THP3 conserved domain-containing protein</fullName>
    </recommendedName>
</protein>
<dbReference type="GO" id="GO:0070390">
    <property type="term" value="C:transcription export complex 2"/>
    <property type="evidence" value="ECO:0007669"/>
    <property type="project" value="TreeGrafter"/>
</dbReference>
<keyword evidence="4" id="KW-1185">Reference proteome</keyword>
<organism evidence="3 4">
    <name type="scientific">Drechmeria coniospora</name>
    <name type="common">Nematophagous fungus</name>
    <name type="synonym">Meria coniospora</name>
    <dbReference type="NCBI Taxonomy" id="98403"/>
    <lineage>
        <taxon>Eukaryota</taxon>
        <taxon>Fungi</taxon>
        <taxon>Dikarya</taxon>
        <taxon>Ascomycota</taxon>
        <taxon>Pezizomycotina</taxon>
        <taxon>Sordariomycetes</taxon>
        <taxon>Hypocreomycetidae</taxon>
        <taxon>Hypocreales</taxon>
        <taxon>Ophiocordycipitaceae</taxon>
        <taxon>Drechmeria</taxon>
    </lineage>
</organism>
<evidence type="ECO:0000313" key="4">
    <source>
        <dbReference type="Proteomes" id="UP000076580"/>
    </source>
</evidence>
<feature type="compositionally biased region" description="Polar residues" evidence="1">
    <location>
        <begin position="999"/>
        <end position="1013"/>
    </location>
</feature>
<evidence type="ECO:0000313" key="3">
    <source>
        <dbReference type="EMBL" id="KYK58720.1"/>
    </source>
</evidence>
<feature type="compositionally biased region" description="Polar residues" evidence="1">
    <location>
        <begin position="832"/>
        <end position="841"/>
    </location>
</feature>
<accession>A0A151GNQ1</accession>
<feature type="compositionally biased region" description="Gly residues" evidence="1">
    <location>
        <begin position="55"/>
        <end position="64"/>
    </location>
</feature>
<dbReference type="PANTHER" id="PTHR12436:SF3">
    <property type="entry name" value="GERMINAL-CENTER ASSOCIATED NUCLEAR PROTEIN"/>
    <property type="match status" value="1"/>
</dbReference>
<feature type="region of interest" description="Disordered" evidence="1">
    <location>
        <begin position="998"/>
        <end position="1019"/>
    </location>
</feature>
<dbReference type="RefSeq" id="XP_040658072.1">
    <property type="nucleotide sequence ID" value="XM_040803039.1"/>
</dbReference>
<dbReference type="GO" id="GO:0006406">
    <property type="term" value="P:mRNA export from nucleus"/>
    <property type="evidence" value="ECO:0007669"/>
    <property type="project" value="TreeGrafter"/>
</dbReference>
<dbReference type="STRING" id="98403.A0A151GNQ1"/>
<feature type="region of interest" description="Disordered" evidence="1">
    <location>
        <begin position="1384"/>
        <end position="1406"/>
    </location>
</feature>
<dbReference type="Pfam" id="PF03399">
    <property type="entry name" value="SAC3_GANP"/>
    <property type="match status" value="1"/>
</dbReference>
<feature type="compositionally biased region" description="Low complexity" evidence="1">
    <location>
        <begin position="1"/>
        <end position="28"/>
    </location>
</feature>
<feature type="region of interest" description="Disordered" evidence="1">
    <location>
        <begin position="1033"/>
        <end position="1052"/>
    </location>
</feature>
<feature type="region of interest" description="Disordered" evidence="1">
    <location>
        <begin position="1"/>
        <end position="107"/>
    </location>
</feature>
<proteinExistence type="predicted"/>
<feature type="region of interest" description="Disordered" evidence="1">
    <location>
        <begin position="1301"/>
        <end position="1346"/>
    </location>
</feature>
<feature type="domain" description="SAC3/GANP/THP3 conserved" evidence="2">
    <location>
        <begin position="220"/>
        <end position="540"/>
    </location>
</feature>
<dbReference type="Gene3D" id="1.25.40.990">
    <property type="match status" value="1"/>
</dbReference>
<dbReference type="InParanoid" id="A0A151GNQ1"/>
<comment type="caution">
    <text evidence="3">The sequence shown here is derived from an EMBL/GenBank/DDBJ whole genome shotgun (WGS) entry which is preliminary data.</text>
</comment>
<dbReference type="Proteomes" id="UP000076580">
    <property type="component" value="Chromosome 02"/>
</dbReference>
<name>A0A151GNQ1_DRECN</name>
<dbReference type="PANTHER" id="PTHR12436">
    <property type="entry name" value="80 KDA MCM3-ASSOCIATED PROTEIN"/>
    <property type="match status" value="1"/>
</dbReference>
<feature type="region of interest" description="Disordered" evidence="1">
    <location>
        <begin position="832"/>
        <end position="860"/>
    </location>
</feature>
<reference evidence="3 4" key="1">
    <citation type="journal article" date="2016" name="Sci. Rep.">
        <title>Insights into Adaptations to a Near-Obligate Nematode Endoparasitic Lifestyle from the Finished Genome of Drechmeria coniospora.</title>
        <authorList>
            <person name="Zhang L."/>
            <person name="Zhou Z."/>
            <person name="Guo Q."/>
            <person name="Fokkens L."/>
            <person name="Miskei M."/>
            <person name="Pocsi I."/>
            <person name="Zhang W."/>
            <person name="Chen M."/>
            <person name="Wang L."/>
            <person name="Sun Y."/>
            <person name="Donzelli B.G."/>
            <person name="Gibson D.M."/>
            <person name="Nelson D.R."/>
            <person name="Luo J.G."/>
            <person name="Rep M."/>
            <person name="Liu H."/>
            <person name="Yang S."/>
            <person name="Wang J."/>
            <person name="Krasnoff S.B."/>
            <person name="Xu Y."/>
            <person name="Molnar I."/>
            <person name="Lin M."/>
        </authorList>
    </citation>
    <scope>NUCLEOTIDE SEQUENCE [LARGE SCALE GENOMIC DNA]</scope>
    <source>
        <strain evidence="3 4">ARSEF 6962</strain>
    </source>
</reference>
<dbReference type="GO" id="GO:0005737">
    <property type="term" value="C:cytoplasm"/>
    <property type="evidence" value="ECO:0007669"/>
    <property type="project" value="TreeGrafter"/>
</dbReference>
<dbReference type="EMBL" id="LAYC01000002">
    <property type="protein sequence ID" value="KYK58720.1"/>
    <property type="molecule type" value="Genomic_DNA"/>
</dbReference>
<dbReference type="InterPro" id="IPR005062">
    <property type="entry name" value="SAC3/GANP/THP3_conserved"/>
</dbReference>
<feature type="region of interest" description="Disordered" evidence="1">
    <location>
        <begin position="769"/>
        <end position="788"/>
    </location>
</feature>
<feature type="compositionally biased region" description="Polar residues" evidence="1">
    <location>
        <begin position="1318"/>
        <end position="1334"/>
    </location>
</feature>
<evidence type="ECO:0000259" key="2">
    <source>
        <dbReference type="Pfam" id="PF03399"/>
    </source>
</evidence>